<feature type="compositionally biased region" description="Basic and acidic residues" evidence="3">
    <location>
        <begin position="1419"/>
        <end position="1448"/>
    </location>
</feature>
<feature type="region of interest" description="Disordered" evidence="3">
    <location>
        <begin position="2117"/>
        <end position="2138"/>
    </location>
</feature>
<dbReference type="InParanoid" id="A0A1S3JUY5"/>
<dbReference type="OrthoDB" id="10002886at2759"/>
<dbReference type="PANTHER" id="PTHR10663">
    <property type="entry name" value="GUANYL-NUCLEOTIDE EXCHANGE FACTOR"/>
    <property type="match status" value="1"/>
</dbReference>
<organism evidence="5 6">
    <name type="scientific">Lingula anatina</name>
    <name type="common">Brachiopod</name>
    <name type="synonym">Lingula unguis</name>
    <dbReference type="NCBI Taxonomy" id="7574"/>
    <lineage>
        <taxon>Eukaryota</taxon>
        <taxon>Metazoa</taxon>
        <taxon>Spiralia</taxon>
        <taxon>Lophotrochozoa</taxon>
        <taxon>Brachiopoda</taxon>
        <taxon>Linguliformea</taxon>
        <taxon>Lingulata</taxon>
        <taxon>Lingulida</taxon>
        <taxon>Linguloidea</taxon>
        <taxon>Lingulidae</taxon>
        <taxon>Lingula</taxon>
    </lineage>
</organism>
<keyword evidence="2" id="KW-0472">Membrane</keyword>
<evidence type="ECO:0000256" key="3">
    <source>
        <dbReference type="SAM" id="MobiDB-lite"/>
    </source>
</evidence>
<feature type="region of interest" description="Disordered" evidence="3">
    <location>
        <begin position="1463"/>
        <end position="1500"/>
    </location>
</feature>
<proteinExistence type="predicted"/>
<dbReference type="Pfam" id="PF09324">
    <property type="entry name" value="Sec7-like_HDS"/>
    <property type="match status" value="1"/>
</dbReference>
<dbReference type="STRING" id="7574.A0A1S3JUY5"/>
<dbReference type="Proteomes" id="UP000085678">
    <property type="component" value="Unplaced"/>
</dbReference>
<comment type="subcellular location">
    <subcellularLocation>
        <location evidence="1">Membrane</location>
    </subcellularLocation>
</comment>
<feature type="region of interest" description="Disordered" evidence="3">
    <location>
        <begin position="561"/>
        <end position="601"/>
    </location>
</feature>
<dbReference type="GeneID" id="106176194"/>
<dbReference type="RefSeq" id="XP_013413911.1">
    <property type="nucleotide sequence ID" value="XM_013558457.1"/>
</dbReference>
<dbReference type="Pfam" id="PF16213">
    <property type="entry name" value="DCB"/>
    <property type="match status" value="1"/>
</dbReference>
<feature type="domain" description="SEC7" evidence="4">
    <location>
        <begin position="547"/>
        <end position="754"/>
    </location>
</feature>
<dbReference type="InterPro" id="IPR016024">
    <property type="entry name" value="ARM-type_fold"/>
</dbReference>
<dbReference type="InterPro" id="IPR032629">
    <property type="entry name" value="DCB_dom"/>
</dbReference>
<dbReference type="GO" id="GO:0032012">
    <property type="term" value="P:regulation of ARF protein signal transduction"/>
    <property type="evidence" value="ECO:0007669"/>
    <property type="project" value="InterPro"/>
</dbReference>
<feature type="region of interest" description="Disordered" evidence="3">
    <location>
        <begin position="904"/>
        <end position="931"/>
    </location>
</feature>
<evidence type="ECO:0000256" key="1">
    <source>
        <dbReference type="ARBA" id="ARBA00004370"/>
    </source>
</evidence>
<dbReference type="SUPFAM" id="SSF48371">
    <property type="entry name" value="ARM repeat"/>
    <property type="match status" value="1"/>
</dbReference>
<protein>
    <submittedName>
        <fullName evidence="6">Brefeldin A-inhibited guanine nucleotide-exchange protein 3</fullName>
    </submittedName>
</protein>
<dbReference type="Pfam" id="PF20252">
    <property type="entry name" value="BIG2_C"/>
    <property type="match status" value="1"/>
</dbReference>
<dbReference type="SMART" id="SM00222">
    <property type="entry name" value="Sec7"/>
    <property type="match status" value="1"/>
</dbReference>
<dbReference type="InterPro" id="IPR046455">
    <property type="entry name" value="Sec7/BIG1-like_C"/>
</dbReference>
<name>A0A1S3JUY5_LINAN</name>
<accession>A0A1S3JUY5</accession>
<keyword evidence="5" id="KW-1185">Reference proteome</keyword>
<dbReference type="KEGG" id="lak:106176194"/>
<feature type="region of interest" description="Disordered" evidence="3">
    <location>
        <begin position="2056"/>
        <end position="2077"/>
    </location>
</feature>
<dbReference type="InterPro" id="IPR015403">
    <property type="entry name" value="Mon2/Sec7/BIG1-like_HDS"/>
</dbReference>
<feature type="compositionally biased region" description="Polar residues" evidence="3">
    <location>
        <begin position="908"/>
        <end position="923"/>
    </location>
</feature>
<feature type="region of interest" description="Disordered" evidence="3">
    <location>
        <begin position="1410"/>
        <end position="1448"/>
    </location>
</feature>
<feature type="compositionally biased region" description="Basic and acidic residues" evidence="3">
    <location>
        <begin position="2126"/>
        <end position="2138"/>
    </location>
</feature>
<dbReference type="FunCoup" id="A0A1S3JUY5">
    <property type="interactions" value="246"/>
</dbReference>
<dbReference type="InterPro" id="IPR000904">
    <property type="entry name" value="Sec7_dom"/>
</dbReference>
<evidence type="ECO:0000256" key="2">
    <source>
        <dbReference type="ARBA" id="ARBA00023136"/>
    </source>
</evidence>
<dbReference type="PANTHER" id="PTHR10663:SF344">
    <property type="entry name" value="BREFELDIN A-INHIBITED GUANINE NUCLEOTIDE-EXCHANGE PROTEIN 3"/>
    <property type="match status" value="1"/>
</dbReference>
<gene>
    <name evidence="6" type="primary">LOC106176194</name>
</gene>
<evidence type="ECO:0000313" key="6">
    <source>
        <dbReference type="RefSeq" id="XP_013413911.1"/>
    </source>
</evidence>
<feature type="region of interest" description="Disordered" evidence="3">
    <location>
        <begin position="1932"/>
        <end position="1959"/>
    </location>
</feature>
<reference evidence="6" key="1">
    <citation type="submission" date="2025-08" db="UniProtKB">
        <authorList>
            <consortium name="RefSeq"/>
        </authorList>
    </citation>
    <scope>IDENTIFICATION</scope>
    <source>
        <tissue evidence="6">Gonads</tissue>
    </source>
</reference>
<sequence>MEDLLTQISKDAAPAKFANLKKACKEALDFLGDESKASKAPVYLLREKCLSPLQLAMESHNHKLATSAVGGLQKILQDSRFHSPLEEEEEQHWLPMQILRVVASAPNVNEDTQVEVMKILLNMTFSTAWCMNAKVITRITELFLITYLTNNKQKIQDACLCYFTQILGVYYQRQLIVHSQSYVDCQKGEKVTQQGWGTHLEAGAIKPFASPPSCVIVEVLSITIMIVHSLHCFSPFFSLSQVCIQVFSGNHISARPAVKATLVQLLSSFAEKLKTIDVKRPEEEAKGAIAEFSMNGQKDTVDHLAHDIVTILKYLCTRLAQSSSSPQARNAVPLILEGIHAILSNVPSSIRQVGEFLDLLWQDLCPTLIVIIGNPKLDKSITSQKTGSQDEVGRGSGCSQTAPALLGPSAKTVYSISVELVRLVGSVGSLRPVLESLFHRILLYPPIQHRLEALKAMKELLNNPEHLISLAGPTEDDDSKIAGKVRKTHSPDTSLIKLVVDSMQESCHCSDSATCITAVSNVDMLLKTVENITQGKVLREQQAAELMERYKKMDQDVMNHTEGSKEMDIQATEVSTTDLQDSEDKSKLSQETMPNADSLPKESYYNLSSKVRVRQCHSDQIERKSTKDYMQYLMKFLPSVKDMCSGHEIDEALLNLASRFCADQQNMQSVDSDNGVSAEVAILNADAVYVSTYTALSFSLKLSQCQYYEYSEKQVPSTLSEEEFKESIIGEGLLLYVSPSWLSELYNQVLQVDLMKLAGAENNSENVFMNLIIDLDGLHSRKLGGQLLTGCSNTTVVDADKHDVSTEAGMLLAQRILTSCWEGTLDVLSVLLTGKSSCGITSSFALMLGTEGAKEETLKAREAICMSLDGLQRAARLACSLGMQSRCGKIFALLAKASCVLEEEQRPSKQSPSTESKPTQANPSKPKPPRLHAAHALSMDLILSMGLEMGSHASDCWKHVFRCCNHIAELEHLYFTRCSQGKPKPTAEVGGSETLGDPDIIPATFTGIPAAICVPSSKSVAEIIKQSGVAAGWDSAMTGGAVLSTSQSTEVLCALSQQVDRLFDDAARKLNMKSLVEYLGALSSSSHSQLFGKNRHLEDVSPSTLLLYRLGDVMLEVLKSDRPLYPVMKAWNRVAPHFVEAACHSEGRIAKKAVTCLHDCVTLRLGSHPELPHLHFNEALCKPFENLLCLDLCDGDVQDQIICSICELVEACASDIKSGWRPLFGALRAVKIEYTVNEEINEARQRHVSAVLDVFEVFLDTDNVWVFAHAAVDCILCLLKYVRGPGEFEDIADSDSDSDIEVGMSVPDAENLVLPALRYLKRCCALLSSMWTMPACPVFSGAHRIQLNPNPQSIDPVIPDMDFKAFQRYFDSLSHKQQVHSPSSTLEQEYERDLDLFTPTKLRDTQEQCTASTQTELVKPSKGEEVVKSTDTEIETDKKDGDQCKGEGEGDYVCNKELELVNDSDSSSGYSLPHGQPHKPCPNSDSEPDEEPVRYPNVTHSIPSPSMDYIPVALETMDNHTGLLHVWFLVLEGLTNAVSACPKNYQPQTLETLFDLLRDASKTPGCEFSTHCVNHLLLPMLQGWLRKGGQYRSFWETTATNFKQCCGLCTDLVVELIVQFTASPETTPSLEFLLKQMLDVLIECISQSVETISRLGCACTRHILLSGGPLFTEPMWHIATTSLLRAFDVTMYSLKQLMVLFEASSDNFYGDIGQVKVAARKDSTPAQCERLRQLARQVFLLDSQQACLSTQSAVDDDKSYVFLLYPPGCENSLNPEHIAMRVPLRNVVLSLLSHQLLLQTVGYVLLQGTRIYTQSECQLLPGLNADTDSQGPHKLPGMLQKLSTRNVLVLFKCLDESYRFACDFNSRPGLKFLIQKVINSSVASNLYKSAGASMTFCVHALLEICLHQENLTLEKIATELQNRGHLEFEQCNNESSENAGAGNEKLEPSKHEDEYDSYNNATEPIDNHFDLFTRKLHQSFAGICQKYIELVLDKEGTSSADRISDRPLFFLVSQVEELPSLKREKALSEIVAEKLKQREQKDVGGFMTTAVAQIQDSHENSAEAEKEAVEQDGRPDVDKDLDKVYQVATDVTIQSVISTYKKRKQQKTLPNFVKFTKKDKKKKKQSKDGLDPEIEKQQHVSVMKDAEAHKESWTEMICTVLYLLLQLPDQDFHALLPVVFSWINQLICHVENQRLKDAIAKWLHKVGHMNGWSGHDAK</sequence>
<evidence type="ECO:0000259" key="4">
    <source>
        <dbReference type="SMART" id="SM00222"/>
    </source>
</evidence>
<feature type="compositionally biased region" description="Basic and acidic residues" evidence="3">
    <location>
        <begin position="1944"/>
        <end position="1953"/>
    </location>
</feature>
<evidence type="ECO:0000313" key="5">
    <source>
        <dbReference type="Proteomes" id="UP000085678"/>
    </source>
</evidence>
<dbReference type="GO" id="GO:0016020">
    <property type="term" value="C:membrane"/>
    <property type="evidence" value="ECO:0007669"/>
    <property type="project" value="UniProtKB-SubCell"/>
</dbReference>
<dbReference type="GO" id="GO:0005085">
    <property type="term" value="F:guanyl-nucleotide exchange factor activity"/>
    <property type="evidence" value="ECO:0007669"/>
    <property type="project" value="InterPro"/>
</dbReference>